<feature type="domain" description="HTH crp-type" evidence="1">
    <location>
        <begin position="122"/>
        <end position="195"/>
    </location>
</feature>
<sequence>MTQTLAREQPPECPVVAFPQPKLFHLNRHENLHSCNDGGAWKIHSGYVRSLTWNSEGESVPLGFWSKGDIVSNAIAQAHPYQVQCLTAVSVEYLGNTYGYSQAAVLAQIRQSNDLMRIAYCRQTEQRLLQFVCWLAGAFGETTPAGRQVLIKLTHQEIAESIGATRVTISRLLKVLERAGKISWTAHEKIIYKKTFEQFYEYLCQTGSISGNAQY</sequence>
<reference evidence="3" key="1">
    <citation type="submission" date="2018-04" db="EMBL/GenBank/DDBJ databases">
        <authorList>
            <person name="Cornet L."/>
        </authorList>
    </citation>
    <scope>NUCLEOTIDE SEQUENCE [LARGE SCALE GENOMIC DNA]</scope>
</reference>
<organism evidence="2 3">
    <name type="scientific">Leptolyngbya foveolarum</name>
    <dbReference type="NCBI Taxonomy" id="47253"/>
    <lineage>
        <taxon>Bacteria</taxon>
        <taxon>Bacillati</taxon>
        <taxon>Cyanobacteriota</taxon>
        <taxon>Cyanophyceae</taxon>
        <taxon>Leptolyngbyales</taxon>
        <taxon>Leptolyngbyaceae</taxon>
        <taxon>Leptolyngbya group</taxon>
        <taxon>Leptolyngbya</taxon>
    </lineage>
</organism>
<evidence type="ECO:0000259" key="1">
    <source>
        <dbReference type="PROSITE" id="PS51063"/>
    </source>
</evidence>
<dbReference type="InterPro" id="IPR036390">
    <property type="entry name" value="WH_DNA-bd_sf"/>
</dbReference>
<gene>
    <name evidence="2" type="ORF">DCF25_13500</name>
</gene>
<dbReference type="Gene3D" id="1.10.10.10">
    <property type="entry name" value="Winged helix-like DNA-binding domain superfamily/Winged helix DNA-binding domain"/>
    <property type="match status" value="1"/>
</dbReference>
<dbReference type="GO" id="GO:0003677">
    <property type="term" value="F:DNA binding"/>
    <property type="evidence" value="ECO:0007669"/>
    <property type="project" value="InterPro"/>
</dbReference>
<dbReference type="Pfam" id="PF13545">
    <property type="entry name" value="HTH_Crp_2"/>
    <property type="match status" value="1"/>
</dbReference>
<dbReference type="InterPro" id="IPR018335">
    <property type="entry name" value="Tscrpt_reg_HTH_Crp-type_CS"/>
</dbReference>
<evidence type="ECO:0000313" key="3">
    <source>
        <dbReference type="Proteomes" id="UP000249354"/>
    </source>
</evidence>
<proteinExistence type="predicted"/>
<dbReference type="Proteomes" id="UP000249354">
    <property type="component" value="Unassembled WGS sequence"/>
</dbReference>
<dbReference type="PRINTS" id="PR00034">
    <property type="entry name" value="HTHCRP"/>
</dbReference>
<dbReference type="GO" id="GO:0003700">
    <property type="term" value="F:DNA-binding transcription factor activity"/>
    <property type="evidence" value="ECO:0007669"/>
    <property type="project" value="InterPro"/>
</dbReference>
<dbReference type="SMART" id="SM00419">
    <property type="entry name" value="HTH_CRP"/>
    <property type="match status" value="1"/>
</dbReference>
<dbReference type="InterPro" id="IPR012318">
    <property type="entry name" value="HTH_CRP"/>
</dbReference>
<dbReference type="EMBL" id="QBMC01000091">
    <property type="protein sequence ID" value="PZO15516.1"/>
    <property type="molecule type" value="Genomic_DNA"/>
</dbReference>
<dbReference type="AlphaFoldDB" id="A0A2W4U2M4"/>
<comment type="caution">
    <text evidence="2">The sequence shown here is derived from an EMBL/GenBank/DDBJ whole genome shotgun (WGS) entry which is preliminary data.</text>
</comment>
<dbReference type="InterPro" id="IPR036388">
    <property type="entry name" value="WH-like_DNA-bd_sf"/>
</dbReference>
<name>A0A2W4U2M4_9CYAN</name>
<dbReference type="PROSITE" id="PS00042">
    <property type="entry name" value="HTH_CRP_1"/>
    <property type="match status" value="1"/>
</dbReference>
<evidence type="ECO:0000313" key="2">
    <source>
        <dbReference type="EMBL" id="PZO15516.1"/>
    </source>
</evidence>
<reference evidence="2 3" key="2">
    <citation type="submission" date="2018-06" db="EMBL/GenBank/DDBJ databases">
        <title>Metagenomic assembly of (sub)arctic Cyanobacteria and their associated microbiome from non-axenic cultures.</title>
        <authorList>
            <person name="Baurain D."/>
        </authorList>
    </citation>
    <scope>NUCLEOTIDE SEQUENCE [LARGE SCALE GENOMIC DNA]</scope>
    <source>
        <strain evidence="2">ULC129bin1</strain>
    </source>
</reference>
<dbReference type="SUPFAM" id="SSF46785">
    <property type="entry name" value="Winged helix' DNA-binding domain"/>
    <property type="match status" value="1"/>
</dbReference>
<accession>A0A2W4U2M4</accession>
<dbReference type="PROSITE" id="PS51063">
    <property type="entry name" value="HTH_CRP_2"/>
    <property type="match status" value="1"/>
</dbReference>
<protein>
    <recommendedName>
        <fullName evidence="1">HTH crp-type domain-containing protein</fullName>
    </recommendedName>
</protein>
<dbReference type="CDD" id="cd00092">
    <property type="entry name" value="HTH_CRP"/>
    <property type="match status" value="1"/>
</dbReference>